<evidence type="ECO:0000313" key="17">
    <source>
        <dbReference type="EMBL" id="KAK4246273.1"/>
    </source>
</evidence>
<feature type="binding site" evidence="11">
    <location>
        <position position="468"/>
    </location>
    <ligand>
        <name>substrate</name>
    </ligand>
</feature>
<dbReference type="InterPro" id="IPR005474">
    <property type="entry name" value="Transketolase_N"/>
</dbReference>
<proteinExistence type="inferred from homology"/>
<dbReference type="FunFam" id="3.40.50.920:FF:000003">
    <property type="entry name" value="Transketolase"/>
    <property type="match status" value="1"/>
</dbReference>
<keyword evidence="18" id="KW-1185">Reference proteome</keyword>
<feature type="binding site" evidence="11">
    <location>
        <position position="264"/>
    </location>
    <ligand>
        <name>substrate</name>
    </ligand>
</feature>
<comment type="caution">
    <text evidence="17">The sequence shown here is derived from an EMBL/GenBank/DDBJ whole genome shotgun (WGS) entry which is preliminary data.</text>
</comment>
<feature type="binding site" evidence="11">
    <location>
        <position position="386"/>
    </location>
    <ligand>
        <name>substrate</name>
    </ligand>
</feature>
<keyword evidence="15" id="KW-0106">Calcium</keyword>
<dbReference type="GO" id="GO:0006098">
    <property type="term" value="P:pentose-phosphate shunt"/>
    <property type="evidence" value="ECO:0007669"/>
    <property type="project" value="TreeGrafter"/>
</dbReference>
<dbReference type="Pfam" id="PF02779">
    <property type="entry name" value="Transket_pyr"/>
    <property type="match status" value="1"/>
</dbReference>
<reference evidence="17" key="1">
    <citation type="journal article" date="2023" name="Mol. Phylogenet. Evol.">
        <title>Genome-scale phylogeny and comparative genomics of the fungal order Sordariales.</title>
        <authorList>
            <person name="Hensen N."/>
            <person name="Bonometti L."/>
            <person name="Westerberg I."/>
            <person name="Brannstrom I.O."/>
            <person name="Guillou S."/>
            <person name="Cros-Aarteil S."/>
            <person name="Calhoun S."/>
            <person name="Haridas S."/>
            <person name="Kuo A."/>
            <person name="Mondo S."/>
            <person name="Pangilinan J."/>
            <person name="Riley R."/>
            <person name="LaButti K."/>
            <person name="Andreopoulos B."/>
            <person name="Lipzen A."/>
            <person name="Chen C."/>
            <person name="Yan M."/>
            <person name="Daum C."/>
            <person name="Ng V."/>
            <person name="Clum A."/>
            <person name="Steindorff A."/>
            <person name="Ohm R.A."/>
            <person name="Martin F."/>
            <person name="Silar P."/>
            <person name="Natvig D.O."/>
            <person name="Lalanne C."/>
            <person name="Gautier V."/>
            <person name="Ament-Velasquez S.L."/>
            <person name="Kruys A."/>
            <person name="Hutchinson M.I."/>
            <person name="Powell A.J."/>
            <person name="Barry K."/>
            <person name="Miller A.N."/>
            <person name="Grigoriev I.V."/>
            <person name="Debuchy R."/>
            <person name="Gladieux P."/>
            <person name="Hiltunen Thoren M."/>
            <person name="Johannesson H."/>
        </authorList>
    </citation>
    <scope>NUCLEOTIDE SEQUENCE</scope>
    <source>
        <strain evidence="17">CBS 359.72</strain>
    </source>
</reference>
<gene>
    <name evidence="17" type="ORF">C7999DRAFT_42263</name>
</gene>
<dbReference type="SUPFAM" id="SSF52922">
    <property type="entry name" value="TK C-terminal domain-like"/>
    <property type="match status" value="1"/>
</dbReference>
<evidence type="ECO:0000256" key="7">
    <source>
        <dbReference type="ARBA" id="ARBA00022842"/>
    </source>
</evidence>
<protein>
    <recommendedName>
        <fullName evidence="4 15">Transketolase</fullName>
        <ecNumber evidence="4 15">2.2.1.1</ecNumber>
    </recommendedName>
</protein>
<reference evidence="17" key="2">
    <citation type="submission" date="2023-05" db="EMBL/GenBank/DDBJ databases">
        <authorList>
            <consortium name="Lawrence Berkeley National Laboratory"/>
            <person name="Steindorff A."/>
            <person name="Hensen N."/>
            <person name="Bonometti L."/>
            <person name="Westerberg I."/>
            <person name="Brannstrom I.O."/>
            <person name="Guillou S."/>
            <person name="Cros-Aarteil S."/>
            <person name="Calhoun S."/>
            <person name="Haridas S."/>
            <person name="Kuo A."/>
            <person name="Mondo S."/>
            <person name="Pangilinan J."/>
            <person name="Riley R."/>
            <person name="Labutti K."/>
            <person name="Andreopoulos B."/>
            <person name="Lipzen A."/>
            <person name="Chen C."/>
            <person name="Yanf M."/>
            <person name="Daum C."/>
            <person name="Ng V."/>
            <person name="Clum A."/>
            <person name="Ohm R."/>
            <person name="Martin F."/>
            <person name="Silar P."/>
            <person name="Natvig D."/>
            <person name="Lalanne C."/>
            <person name="Gautier V."/>
            <person name="Ament-Velasquez S.L."/>
            <person name="Kruys A."/>
            <person name="Hutchinson M.I."/>
            <person name="Powell A.J."/>
            <person name="Barry K."/>
            <person name="Miller A.N."/>
            <person name="Grigoriev I.V."/>
            <person name="Debuchy R."/>
            <person name="Gladieux P."/>
            <person name="Thoren M.H."/>
            <person name="Johannesson H."/>
        </authorList>
    </citation>
    <scope>NUCLEOTIDE SEQUENCE</scope>
    <source>
        <strain evidence="17">CBS 359.72</strain>
    </source>
</reference>
<feature type="binding site" evidence="12">
    <location>
        <begin position="117"/>
        <end position="119"/>
    </location>
    <ligand>
        <name>thiamine diphosphate</name>
        <dbReference type="ChEBI" id="CHEBI:58937"/>
    </ligand>
</feature>
<dbReference type="GO" id="GO:0046872">
    <property type="term" value="F:metal ion binding"/>
    <property type="evidence" value="ECO:0007669"/>
    <property type="project" value="UniProtKB-KW"/>
</dbReference>
<feature type="binding site" evidence="12">
    <location>
        <position position="69"/>
    </location>
    <ligand>
        <name>thiamine diphosphate</name>
        <dbReference type="ChEBI" id="CHEBI:58937"/>
    </ligand>
</feature>
<dbReference type="GO" id="GO:0005829">
    <property type="term" value="C:cytosol"/>
    <property type="evidence" value="ECO:0007669"/>
    <property type="project" value="TreeGrafter"/>
</dbReference>
<dbReference type="Pfam" id="PF22613">
    <property type="entry name" value="Transketolase_C_1"/>
    <property type="match status" value="1"/>
</dbReference>
<feature type="site" description="Important for catalytic activity" evidence="14">
    <location>
        <position position="264"/>
    </location>
</feature>
<dbReference type="EC" id="2.2.1.1" evidence="4 15"/>
<dbReference type="FunFam" id="3.40.50.970:FF:000003">
    <property type="entry name" value="Transketolase"/>
    <property type="match status" value="1"/>
</dbReference>
<comment type="cofactor">
    <cofactor evidence="13">
        <name>Mg(2+)</name>
        <dbReference type="ChEBI" id="CHEBI:18420"/>
    </cofactor>
    <text evidence="13">Binds 1 Mg(2+) ion per subunit. Can also utilize other divalent metal cations, such as Ca(2+), Mn(2+) and Co(2+).</text>
</comment>
<evidence type="ECO:0000256" key="11">
    <source>
        <dbReference type="PIRSR" id="PIRSR605478-2"/>
    </source>
</evidence>
<dbReference type="PROSITE" id="PS00802">
    <property type="entry name" value="TRANSKETOLASE_2"/>
    <property type="match status" value="1"/>
</dbReference>
<evidence type="ECO:0000256" key="8">
    <source>
        <dbReference type="ARBA" id="ARBA00023052"/>
    </source>
</evidence>
<dbReference type="Gene3D" id="3.40.50.920">
    <property type="match status" value="1"/>
</dbReference>
<dbReference type="CDD" id="cd02012">
    <property type="entry name" value="TPP_TK"/>
    <property type="match status" value="1"/>
</dbReference>
<dbReference type="InterPro" id="IPR009014">
    <property type="entry name" value="Transketo_C/PFOR_II"/>
</dbReference>
<evidence type="ECO:0000256" key="12">
    <source>
        <dbReference type="PIRSR" id="PIRSR605478-3"/>
    </source>
</evidence>
<feature type="binding site" evidence="11">
    <location>
        <position position="476"/>
    </location>
    <ligand>
        <name>substrate</name>
    </ligand>
</feature>
<keyword evidence="6 13" id="KW-0479">Metal-binding</keyword>
<dbReference type="CDD" id="cd07033">
    <property type="entry name" value="TPP_PYR_DXS_TK_like"/>
    <property type="match status" value="1"/>
</dbReference>
<sequence>MGYTDVDKLTINTIRVLAADATAHANSGHPGAPMGMAPVAHVLFNRFMRFNPKNPNWLNRDRFVLSNGHGCMLQYALLHLYGYDLSIDDLKAFRKVDSITPGHPEAHDTPGVEVTTGPLGQGISNAVGLAIAQAHTAAVFNKPGFDLVDNYTYCFLGDGCLMEGVSAEACSLAGHLQLGNLIAIWDDNKITIDGDTNQAFTEDVVKRYESYGWHVLSVGDGDNDLDGIEAAIKKAQEVKDKPTLIQLKTIIGFGSKQQGTHGVHGSPLKADDIKQLKEKFGFNPEQSFVVPQEVYDLCNKVAAAGAAKEEEWNKLLAKYAEQYKAEYSDLTRRLKGDLPEGWEKHLPTYTPADPAVASRKLSETVLNKIFDVLPELVGGSADLTGSNLTRWKGAIDFQPPSTGLGNYAGRYIRFGVREHGMGAILNGMAAYGTIIPYGGTFLNFVSYAAGAVRLSALSRVRVIWVATHDSIGLGEDGPTHQPIETLTHFRALPNCMVWRPADGNETSAAYYVSLVSKHTPSILALSRQNLPQLEGSVIDKAIKGGYVLHEQEGADITLVSTGSEVCICVDAVKELAKQNIKARVVSMPCFEVFDTQPKEYQLSVLPDGIPSLSVEVMSTMGWERYTHEQFGLNRFGASGAYKDVYKKFEFTPEGVAKRAVATINFWKDVPNIRSPLNRAFQQII</sequence>
<feature type="binding site" evidence="12">
    <location>
        <position position="264"/>
    </location>
    <ligand>
        <name>thiamine diphosphate</name>
        <dbReference type="ChEBI" id="CHEBI:58937"/>
    </ligand>
</feature>
<keyword evidence="7 13" id="KW-0460">Magnesium</keyword>
<feature type="binding site" evidence="11">
    <location>
        <position position="359"/>
    </location>
    <ligand>
        <name>substrate</name>
    </ligand>
</feature>
<keyword evidence="5 15" id="KW-0808">Transferase</keyword>
<evidence type="ECO:0000256" key="13">
    <source>
        <dbReference type="PIRSR" id="PIRSR605478-4"/>
    </source>
</evidence>
<dbReference type="PANTHER" id="PTHR43522">
    <property type="entry name" value="TRANSKETOLASE"/>
    <property type="match status" value="1"/>
</dbReference>
<dbReference type="GO" id="GO:0005634">
    <property type="term" value="C:nucleus"/>
    <property type="evidence" value="ECO:0007669"/>
    <property type="project" value="TreeGrafter"/>
</dbReference>
<dbReference type="SUPFAM" id="SSF52518">
    <property type="entry name" value="Thiamin diphosphate-binding fold (THDP-binding)"/>
    <property type="match status" value="2"/>
</dbReference>
<evidence type="ECO:0000256" key="15">
    <source>
        <dbReference type="RuleBase" id="RU004996"/>
    </source>
</evidence>
<accession>A0AAN7HM57</accession>
<feature type="binding site" evidence="13">
    <location>
        <position position="190"/>
    </location>
    <ligand>
        <name>Mg(2+)</name>
        <dbReference type="ChEBI" id="CHEBI:18420"/>
    </ligand>
</feature>
<evidence type="ECO:0000256" key="1">
    <source>
        <dbReference type="ARBA" id="ARBA00001941"/>
    </source>
</evidence>
<dbReference type="InterPro" id="IPR029061">
    <property type="entry name" value="THDP-binding"/>
</dbReference>
<evidence type="ECO:0000256" key="10">
    <source>
        <dbReference type="PIRSR" id="PIRSR605478-1"/>
    </source>
</evidence>
<evidence type="ECO:0000256" key="3">
    <source>
        <dbReference type="ARBA" id="ARBA00011738"/>
    </source>
</evidence>
<evidence type="ECO:0000256" key="5">
    <source>
        <dbReference type="ARBA" id="ARBA00022679"/>
    </source>
</evidence>
<feature type="binding site" evidence="12">
    <location>
        <position position="159"/>
    </location>
    <ligand>
        <name>thiamine diphosphate</name>
        <dbReference type="ChEBI" id="CHEBI:58937"/>
    </ligand>
</feature>
<dbReference type="Proteomes" id="UP001303647">
    <property type="component" value="Unassembled WGS sequence"/>
</dbReference>
<feature type="binding site" evidence="13">
    <location>
        <position position="188"/>
    </location>
    <ligand>
        <name>Mg(2+)</name>
        <dbReference type="ChEBI" id="CHEBI:18420"/>
    </ligand>
</feature>
<feature type="binding site" evidence="11">
    <location>
        <position position="29"/>
    </location>
    <ligand>
        <name>substrate</name>
    </ligand>
</feature>
<comment type="cofactor">
    <cofactor evidence="15">
        <name>Mg(2+)</name>
        <dbReference type="ChEBI" id="CHEBI:18420"/>
    </cofactor>
    <cofactor evidence="15">
        <name>Ca(2+)</name>
        <dbReference type="ChEBI" id="CHEBI:29108"/>
    </cofactor>
    <cofactor evidence="15">
        <name>Mn(2+)</name>
        <dbReference type="ChEBI" id="CHEBI:29035"/>
    </cofactor>
    <cofactor evidence="15">
        <name>Co(2+)</name>
        <dbReference type="ChEBI" id="CHEBI:48828"/>
    </cofactor>
    <text evidence="15">Binds 1 Mg(2+) ion per subunit. Can also utilize other divalent metal cations, such as Ca(2+), Mn(2+) and Co(2+).</text>
</comment>
<dbReference type="SMART" id="SM00861">
    <property type="entry name" value="Transket_pyr"/>
    <property type="match status" value="1"/>
</dbReference>
<evidence type="ECO:0000256" key="4">
    <source>
        <dbReference type="ARBA" id="ARBA00013152"/>
    </source>
</evidence>
<comment type="cofactor">
    <cofactor evidence="12">
        <name>thiamine diphosphate</name>
        <dbReference type="ChEBI" id="CHEBI:58937"/>
    </cofactor>
    <text evidence="12">Binds 1 thiamine pyrophosphate per subunit. During the reaction, the substrate forms a covalent intermediate with the cofactor.</text>
</comment>
<dbReference type="NCBIfam" id="TIGR00232">
    <property type="entry name" value="tktlase_bact"/>
    <property type="match status" value="1"/>
</dbReference>
<feature type="domain" description="Transketolase-like pyrimidine-binding" evidence="16">
    <location>
        <begin position="356"/>
        <end position="532"/>
    </location>
</feature>
<dbReference type="EMBL" id="MU857678">
    <property type="protein sequence ID" value="KAK4246273.1"/>
    <property type="molecule type" value="Genomic_DNA"/>
</dbReference>
<feature type="binding site" evidence="13">
    <location>
        <position position="158"/>
    </location>
    <ligand>
        <name>Mg(2+)</name>
        <dbReference type="ChEBI" id="CHEBI:18420"/>
    </ligand>
</feature>
<comment type="similarity">
    <text evidence="2 15">Belongs to the transketolase family.</text>
</comment>
<dbReference type="InterPro" id="IPR049557">
    <property type="entry name" value="Transketolase_CS"/>
</dbReference>
<feature type="binding site" evidence="12">
    <location>
        <position position="188"/>
    </location>
    <ligand>
        <name>thiamine diphosphate</name>
        <dbReference type="ChEBI" id="CHEBI:58937"/>
    </ligand>
</feature>
<evidence type="ECO:0000256" key="9">
    <source>
        <dbReference type="ARBA" id="ARBA00049473"/>
    </source>
</evidence>
<feature type="binding site" evidence="11">
    <location>
        <position position="527"/>
    </location>
    <ligand>
        <name>substrate</name>
    </ligand>
</feature>
<comment type="function">
    <text evidence="15">Catalyzes the transfer of a two-carbon ketol group from a ketose donor to an aldose acceptor, via a covalent intermediate with the cofactor thiamine pyrophosphate.</text>
</comment>
<dbReference type="InterPro" id="IPR055152">
    <property type="entry name" value="Transketolase-like_C_2"/>
</dbReference>
<feature type="site" description="Important for catalytic activity" evidence="14">
    <location>
        <position position="29"/>
    </location>
</feature>
<dbReference type="Pfam" id="PF00456">
    <property type="entry name" value="Transketolase_N"/>
    <property type="match status" value="1"/>
</dbReference>
<evidence type="ECO:0000259" key="16">
    <source>
        <dbReference type="SMART" id="SM00861"/>
    </source>
</evidence>
<dbReference type="InterPro" id="IPR005475">
    <property type="entry name" value="Transketolase-like_Pyr-bd"/>
</dbReference>
<dbReference type="AlphaFoldDB" id="A0AAN7HM57"/>
<dbReference type="InterPro" id="IPR033247">
    <property type="entry name" value="Transketolase_fam"/>
</dbReference>
<comment type="catalytic activity">
    <reaction evidence="9 15">
        <text>D-sedoheptulose 7-phosphate + D-glyceraldehyde 3-phosphate = aldehydo-D-ribose 5-phosphate + D-xylulose 5-phosphate</text>
        <dbReference type="Rhea" id="RHEA:10508"/>
        <dbReference type="ChEBI" id="CHEBI:57483"/>
        <dbReference type="ChEBI" id="CHEBI:57737"/>
        <dbReference type="ChEBI" id="CHEBI:58273"/>
        <dbReference type="ChEBI" id="CHEBI:59776"/>
        <dbReference type="EC" id="2.2.1.1"/>
    </reaction>
</comment>
<evidence type="ECO:0000313" key="18">
    <source>
        <dbReference type="Proteomes" id="UP001303647"/>
    </source>
</evidence>
<name>A0AAN7HM57_9PEZI</name>
<feature type="active site" description="Proton donor" evidence="10">
    <location>
        <position position="418"/>
    </location>
</feature>
<dbReference type="FunFam" id="3.40.50.970:FF:000004">
    <property type="entry name" value="Transketolase"/>
    <property type="match status" value="1"/>
</dbReference>
<dbReference type="Gene3D" id="3.40.50.970">
    <property type="match status" value="2"/>
</dbReference>
<evidence type="ECO:0000256" key="2">
    <source>
        <dbReference type="ARBA" id="ARBA00007131"/>
    </source>
</evidence>
<comment type="subunit">
    <text evidence="3 15">Homodimer.</text>
</comment>
<dbReference type="InterPro" id="IPR005478">
    <property type="entry name" value="Transketolase_bac-like"/>
</dbReference>
<feature type="binding site" evidence="12">
    <location>
        <position position="444"/>
    </location>
    <ligand>
        <name>thiamine diphosphate</name>
        <dbReference type="ChEBI" id="CHEBI:58937"/>
    </ligand>
</feature>
<organism evidence="17 18">
    <name type="scientific">Corynascus novoguineensis</name>
    <dbReference type="NCBI Taxonomy" id="1126955"/>
    <lineage>
        <taxon>Eukaryota</taxon>
        <taxon>Fungi</taxon>
        <taxon>Dikarya</taxon>
        <taxon>Ascomycota</taxon>
        <taxon>Pezizomycotina</taxon>
        <taxon>Sordariomycetes</taxon>
        <taxon>Sordariomycetidae</taxon>
        <taxon>Sordariales</taxon>
        <taxon>Chaetomiaceae</taxon>
        <taxon>Corynascus</taxon>
    </lineage>
</organism>
<dbReference type="GO" id="GO:0004802">
    <property type="term" value="F:transketolase activity"/>
    <property type="evidence" value="ECO:0007669"/>
    <property type="project" value="UniProtKB-EC"/>
</dbReference>
<dbReference type="InterPro" id="IPR020826">
    <property type="entry name" value="Transketolase_BS"/>
</dbReference>
<comment type="cofactor">
    <cofactor evidence="1">
        <name>Co(2+)</name>
        <dbReference type="ChEBI" id="CHEBI:48828"/>
    </cofactor>
</comment>
<keyword evidence="8 12" id="KW-0786">Thiamine pyrophosphate</keyword>
<evidence type="ECO:0000256" key="6">
    <source>
        <dbReference type="ARBA" id="ARBA00022723"/>
    </source>
</evidence>
<evidence type="ECO:0000256" key="14">
    <source>
        <dbReference type="PIRSR" id="PIRSR605478-5"/>
    </source>
</evidence>
<dbReference type="PANTHER" id="PTHR43522:SF2">
    <property type="entry name" value="TRANSKETOLASE 1-RELATED"/>
    <property type="match status" value="1"/>
</dbReference>
<dbReference type="PROSITE" id="PS00801">
    <property type="entry name" value="TRANSKETOLASE_1"/>
    <property type="match status" value="1"/>
</dbReference>
<feature type="binding site" evidence="11">
    <location>
        <position position="480"/>
    </location>
    <ligand>
        <name>substrate</name>
    </ligand>
</feature>